<dbReference type="PANTHER" id="PTHR36902">
    <property type="entry name" value="ENRICHED IN SURFACE-LABELED PROTEOME PROTEIN 9"/>
    <property type="match status" value="1"/>
</dbReference>
<keyword evidence="3" id="KW-1185">Reference proteome</keyword>
<reference evidence="4" key="2">
    <citation type="submission" date="2025-08" db="UniProtKB">
        <authorList>
            <consortium name="RefSeq"/>
        </authorList>
    </citation>
    <scope>IDENTIFICATION</scope>
    <source>
        <strain evidence="4">S238N-H82</strain>
        <tissue evidence="4">Testes</tissue>
    </source>
</reference>
<dbReference type="KEGG" id="bfo:118425403"/>
<name>A0A9J7LXG1_BRAFL</name>
<evidence type="ECO:0000313" key="3">
    <source>
        <dbReference type="Proteomes" id="UP000001554"/>
    </source>
</evidence>
<dbReference type="InterPro" id="IPR058831">
    <property type="entry name" value="LolA-like_dom_2nd"/>
</dbReference>
<dbReference type="PANTHER" id="PTHR36902:SF1">
    <property type="entry name" value="ENRICHED IN SURFACE-LABELED PROTEOME PROTEIN 9"/>
    <property type="match status" value="1"/>
</dbReference>
<accession>A0A9J7LXG1</accession>
<dbReference type="GeneID" id="118425403"/>
<dbReference type="AlphaFoldDB" id="A0A9J7LXG1"/>
<organism evidence="3 4">
    <name type="scientific">Branchiostoma floridae</name>
    <name type="common">Florida lancelet</name>
    <name type="synonym">Amphioxus</name>
    <dbReference type="NCBI Taxonomy" id="7739"/>
    <lineage>
        <taxon>Eukaryota</taxon>
        <taxon>Metazoa</taxon>
        <taxon>Chordata</taxon>
        <taxon>Cephalochordata</taxon>
        <taxon>Leptocardii</taxon>
        <taxon>Amphioxiformes</taxon>
        <taxon>Branchiostomatidae</taxon>
        <taxon>Branchiostoma</taxon>
    </lineage>
</organism>
<protein>
    <submittedName>
        <fullName evidence="4">Uncharacterized protein LOC118425403</fullName>
    </submittedName>
</protein>
<keyword evidence="1" id="KW-0732">Signal</keyword>
<proteinExistence type="predicted"/>
<reference evidence="3" key="1">
    <citation type="journal article" date="2020" name="Nat. Ecol. Evol.">
        <title>Deeply conserved synteny resolves early events in vertebrate evolution.</title>
        <authorList>
            <person name="Simakov O."/>
            <person name="Marletaz F."/>
            <person name="Yue J.X."/>
            <person name="O'Connell B."/>
            <person name="Jenkins J."/>
            <person name="Brandt A."/>
            <person name="Calef R."/>
            <person name="Tung C.H."/>
            <person name="Huang T.K."/>
            <person name="Schmutz J."/>
            <person name="Satoh N."/>
            <person name="Yu J.K."/>
            <person name="Putnam N.H."/>
            <person name="Green R.E."/>
            <person name="Rokhsar D.S."/>
        </authorList>
    </citation>
    <scope>NUCLEOTIDE SEQUENCE [LARGE SCALE GENOMIC DNA]</scope>
    <source>
        <strain evidence="3">S238N-H82</strain>
    </source>
</reference>
<evidence type="ECO:0000313" key="4">
    <source>
        <dbReference type="RefSeq" id="XP_035690105.1"/>
    </source>
</evidence>
<evidence type="ECO:0000259" key="2">
    <source>
        <dbReference type="Pfam" id="PF25898"/>
    </source>
</evidence>
<feature type="signal peptide" evidence="1">
    <location>
        <begin position="1"/>
        <end position="19"/>
    </location>
</feature>
<dbReference type="RefSeq" id="XP_035690105.1">
    <property type="nucleotide sequence ID" value="XM_035834212.1"/>
</dbReference>
<dbReference type="Pfam" id="PF25898">
    <property type="entry name" value="LolA_2nd_metazoa"/>
    <property type="match status" value="1"/>
</dbReference>
<evidence type="ECO:0000256" key="1">
    <source>
        <dbReference type="SAM" id="SignalP"/>
    </source>
</evidence>
<dbReference type="Proteomes" id="UP000001554">
    <property type="component" value="Chromosome 11"/>
</dbReference>
<dbReference type="OMA" id="YVECNMV"/>
<feature type="domain" description="LolA-like" evidence="2">
    <location>
        <begin position="359"/>
        <end position="581"/>
    </location>
</feature>
<sequence length="638" mass="71135">MCVYWIWATRLCVFTKLCSTPVQIPALPSVYQSYVECNMVDLGYTIPALPSVYQAYVECNMVDLGYTIPALPSVYQACVECNMVDLGYTIPALPSVYQAYVECNMVDLGYTIPALPSVYQAYVECNMVDLGYTIPALPSVYQAYVECNMVDLGYTIPALPSVYQAYVECNMVDLGYTVAVMEYYDGVRNRGSIRSEAHGSTRAVVYDFPHDEAFVVMGSSCQTQKASELSMSQLGLFGVNSGNGTTGHVYSVNQVFHFGPQVSLFYEGTAEVRGIPVMWWSTCQYLSDMDLTFFGQYYFTLPGYQSASYGVDDMRSPVPVRINVTGRTGGFPQRHISHVYEFSQFRANIDPGAAAFETPPHVYCSGREETVPLPPVPAVFSFNSEVVTANSRLIGNFKEWFDTEDRITRYDTKPPPGSDYSSSNPISTVDDFNTGLSYLIDRRTGDCTVSAVRNNSVAADDLPADPFHVRMMTAEEFFHFENTSWAYVGEVDVDGLPCMKWIGLRDDYPPNNPIQTTWEWSFAQPGWTSAMPSATDVTSQSFPVMLEVIGVHRKDFSFSYSFSMFSEVVDISVFDIVSQCFITAQKKRVQIIFPGQFPADLNLNWFRTALKKGVASAAQVESLRVTDIQVSNTGGTYR</sequence>
<dbReference type="OrthoDB" id="10051728at2759"/>
<gene>
    <name evidence="4" type="primary">LOC118425403</name>
</gene>
<feature type="chain" id="PRO_5039919460" evidence="1">
    <location>
        <begin position="20"/>
        <end position="638"/>
    </location>
</feature>